<dbReference type="AlphaFoldDB" id="A0A4C1VTN5"/>
<dbReference type="InterPro" id="IPR036397">
    <property type="entry name" value="RNaseH_sf"/>
</dbReference>
<dbReference type="Gene3D" id="3.30.420.10">
    <property type="entry name" value="Ribonuclease H-like superfamily/Ribonuclease H"/>
    <property type="match status" value="1"/>
</dbReference>
<dbReference type="PANTHER" id="PTHR46060">
    <property type="entry name" value="MARINER MOS1 TRANSPOSASE-LIKE PROTEIN"/>
    <property type="match status" value="1"/>
</dbReference>
<evidence type="ECO:0000313" key="1">
    <source>
        <dbReference type="EMBL" id="GBP42478.1"/>
    </source>
</evidence>
<dbReference type="InterPro" id="IPR052709">
    <property type="entry name" value="Transposase-MT_Hybrid"/>
</dbReference>
<dbReference type="STRING" id="151549.A0A4C1VTN5"/>
<comment type="caution">
    <text evidence="1">The sequence shown here is derived from an EMBL/GenBank/DDBJ whole genome shotgun (WGS) entry which is preliminary data.</text>
</comment>
<gene>
    <name evidence="1" type="ORF">EVAR_29281_1</name>
</gene>
<keyword evidence="2" id="KW-1185">Reference proteome</keyword>
<dbReference type="EMBL" id="BGZK01000419">
    <property type="protein sequence ID" value="GBP42478.1"/>
    <property type="molecule type" value="Genomic_DNA"/>
</dbReference>
<dbReference type="OrthoDB" id="10017160at2759"/>
<reference evidence="1 2" key="1">
    <citation type="journal article" date="2019" name="Commun. Biol.">
        <title>The bagworm genome reveals a unique fibroin gene that provides high tensile strength.</title>
        <authorList>
            <person name="Kono N."/>
            <person name="Nakamura H."/>
            <person name="Ohtoshi R."/>
            <person name="Tomita M."/>
            <person name="Numata K."/>
            <person name="Arakawa K."/>
        </authorList>
    </citation>
    <scope>NUCLEOTIDE SEQUENCE [LARGE SCALE GENOMIC DNA]</scope>
</reference>
<name>A0A4C1VTN5_EUMVA</name>
<dbReference type="GO" id="GO:0003676">
    <property type="term" value="F:nucleic acid binding"/>
    <property type="evidence" value="ECO:0007669"/>
    <property type="project" value="InterPro"/>
</dbReference>
<sequence length="146" mass="16943">MIHAESTLKQMVACFFGINGHVVTTPLENRKTVNWELEMTISFPEISEEIRKNNRQSSFILLHDNASCQTSVETTRFLEGQKIELADHPPYSSDLAPKDFYLFPSVKNKLMRLKCTFWRYHNQNGKSAKTMVSAYAKVHRSSRRIF</sequence>
<accession>A0A4C1VTN5</accession>
<dbReference type="Proteomes" id="UP000299102">
    <property type="component" value="Unassembled WGS sequence"/>
</dbReference>
<evidence type="ECO:0000313" key="2">
    <source>
        <dbReference type="Proteomes" id="UP000299102"/>
    </source>
</evidence>
<organism evidence="1 2">
    <name type="scientific">Eumeta variegata</name>
    <name type="common">Bagworm moth</name>
    <name type="synonym">Eumeta japonica</name>
    <dbReference type="NCBI Taxonomy" id="151549"/>
    <lineage>
        <taxon>Eukaryota</taxon>
        <taxon>Metazoa</taxon>
        <taxon>Ecdysozoa</taxon>
        <taxon>Arthropoda</taxon>
        <taxon>Hexapoda</taxon>
        <taxon>Insecta</taxon>
        <taxon>Pterygota</taxon>
        <taxon>Neoptera</taxon>
        <taxon>Endopterygota</taxon>
        <taxon>Lepidoptera</taxon>
        <taxon>Glossata</taxon>
        <taxon>Ditrysia</taxon>
        <taxon>Tineoidea</taxon>
        <taxon>Psychidae</taxon>
        <taxon>Oiketicinae</taxon>
        <taxon>Eumeta</taxon>
    </lineage>
</organism>
<dbReference type="PANTHER" id="PTHR46060:SF1">
    <property type="entry name" value="MARINER MOS1 TRANSPOSASE-LIKE PROTEIN"/>
    <property type="match status" value="1"/>
</dbReference>
<proteinExistence type="predicted"/>
<protein>
    <submittedName>
        <fullName evidence="1">Mariner Mos1 transposase</fullName>
    </submittedName>
</protein>